<evidence type="ECO:0000313" key="2">
    <source>
        <dbReference type="EMBL" id="SFT21953.1"/>
    </source>
</evidence>
<organism evidence="2 3">
    <name type="scientific">Acinetobacter bohemicus</name>
    <dbReference type="NCBI Taxonomy" id="1435036"/>
    <lineage>
        <taxon>Bacteria</taxon>
        <taxon>Pseudomonadati</taxon>
        <taxon>Pseudomonadota</taxon>
        <taxon>Gammaproteobacteria</taxon>
        <taxon>Moraxellales</taxon>
        <taxon>Moraxellaceae</taxon>
        <taxon>Acinetobacter</taxon>
    </lineage>
</organism>
<sequence length="408" mass="44602">MFKHTLLSLFVFSALGTSSAYAESFNVLKQISNKPVQLKDGEYKGNYYVPSTLNTITWGYLPNKDAKPVISVPSGSVVTFDTVSHEGLLEDQGRDAEKFFKSKGVKAEFILDEAKKITQSKLSHDFHKDGPHIVTGPIEIQGAQPGDILKVEVIKVEPRVPYGVISNRHGKGALVGEFPKKPQQENASAAHPERYGNVSVFTPIEKNANGEYEGVLKTESGKSIRFPLYPFMGIMGVAANTSKPVHSVPPAMYGGNIDINELGAGSTAYYPVQVSGALFYTGDSHFAQGDGEVALTALEASARATLKFTLLKTGKDKIPGKEIVQPLAENAEFWITPGLDVDLDEAMKKSTREAIRFLNQEYGIDEAIAYAYLSAATDFEVSQVVDRTKGIHAKIRKADFKEFSEEQK</sequence>
<dbReference type="Proteomes" id="UP000182827">
    <property type="component" value="Unassembled WGS sequence"/>
</dbReference>
<evidence type="ECO:0000256" key="1">
    <source>
        <dbReference type="SAM" id="SignalP"/>
    </source>
</evidence>
<dbReference type="RefSeq" id="WP_074947705.1">
    <property type="nucleotide sequence ID" value="NZ_FOZU01000045.1"/>
</dbReference>
<evidence type="ECO:0000313" key="3">
    <source>
        <dbReference type="Proteomes" id="UP000182827"/>
    </source>
</evidence>
<proteinExistence type="predicted"/>
<accession>A0A1I6W7I6</accession>
<dbReference type="PANTHER" id="PTHR31891">
    <property type="entry name" value="FORMAMIDASE C869.04-RELATED"/>
    <property type="match status" value="1"/>
</dbReference>
<dbReference type="GO" id="GO:0016811">
    <property type="term" value="F:hydrolase activity, acting on carbon-nitrogen (but not peptide) bonds, in linear amides"/>
    <property type="evidence" value="ECO:0007669"/>
    <property type="project" value="InterPro"/>
</dbReference>
<dbReference type="SUPFAM" id="SSF141130">
    <property type="entry name" value="Acetamidase/Formamidase-like"/>
    <property type="match status" value="1"/>
</dbReference>
<name>A0A1I6W7I6_9GAMM</name>
<keyword evidence="1" id="KW-0732">Signal</keyword>
<feature type="signal peptide" evidence="1">
    <location>
        <begin position="1"/>
        <end position="22"/>
    </location>
</feature>
<feature type="chain" id="PRO_5010187712" evidence="1">
    <location>
        <begin position="23"/>
        <end position="408"/>
    </location>
</feature>
<dbReference type="Gene3D" id="3.10.28.20">
    <property type="entry name" value="Acetamidase/Formamidase-like domains"/>
    <property type="match status" value="1"/>
</dbReference>
<dbReference type="PANTHER" id="PTHR31891:SF1">
    <property type="entry name" value="FORMAMIDASE C869.04-RELATED"/>
    <property type="match status" value="1"/>
</dbReference>
<keyword evidence="3" id="KW-1185">Reference proteome</keyword>
<dbReference type="Gene3D" id="2.60.120.580">
    <property type="entry name" value="Acetamidase/Formamidase-like domains"/>
    <property type="match status" value="2"/>
</dbReference>
<dbReference type="EMBL" id="FOZU01000045">
    <property type="protein sequence ID" value="SFT21953.1"/>
    <property type="molecule type" value="Genomic_DNA"/>
</dbReference>
<reference evidence="3" key="1">
    <citation type="submission" date="2016-10" db="EMBL/GenBank/DDBJ databases">
        <authorList>
            <person name="Varghese N."/>
            <person name="Submissions S."/>
        </authorList>
    </citation>
    <scope>NUCLEOTIDE SEQUENCE [LARGE SCALE GENOMIC DNA]</scope>
    <source>
        <strain evidence="3">ANC 5076</strain>
    </source>
</reference>
<gene>
    <name evidence="2" type="ORF">SAMN05444586_10456</name>
</gene>
<protein>
    <submittedName>
        <fullName evidence="2">Acetamidase/formamidase</fullName>
    </submittedName>
</protein>
<dbReference type="InterPro" id="IPR004304">
    <property type="entry name" value="FmdA_AmdA"/>
</dbReference>
<dbReference type="Pfam" id="PF03069">
    <property type="entry name" value="FmdA_AmdA"/>
    <property type="match status" value="2"/>
</dbReference>
<dbReference type="AlphaFoldDB" id="A0A1I6W7I6"/>